<accession>A0ABM1BFY5</accession>
<evidence type="ECO:0000313" key="3">
    <source>
        <dbReference type="RefSeq" id="XP_013781228.1"/>
    </source>
</evidence>
<feature type="signal peptide" evidence="1">
    <location>
        <begin position="1"/>
        <end position="21"/>
    </location>
</feature>
<keyword evidence="1" id="KW-0732">Signal</keyword>
<dbReference type="RefSeq" id="XP_013781228.1">
    <property type="nucleotide sequence ID" value="XM_013925774.2"/>
</dbReference>
<reference evidence="3" key="1">
    <citation type="submission" date="2025-08" db="UniProtKB">
        <authorList>
            <consortium name="RefSeq"/>
        </authorList>
    </citation>
    <scope>IDENTIFICATION</scope>
    <source>
        <tissue evidence="3">Muscle</tissue>
    </source>
</reference>
<dbReference type="Proteomes" id="UP000694941">
    <property type="component" value="Unplaced"/>
</dbReference>
<sequence>MAKILYVLGFLLTVATYQVYSQSCHMRELDVCAASLLVNQEDNIAQTEAELDTQCATIRDVQHCIQNYTQNCMTAVQRELMGFFSEGSERLLEDYCTSGTDVRKRYLENSACLSEANKETRHCLTDLRNGLEVIGTSEFDKRVPTACCSYQRYMECVEKTVEDKCGADSVTFLQELLRTAVSRLPDIVCTGYSPESEECVKVLPEPGQEPSGSSSSPLSRLFDAYFQNLD</sequence>
<protein>
    <submittedName>
        <fullName evidence="3">Uncharacterized protein LOC106465549</fullName>
    </submittedName>
</protein>
<keyword evidence="2" id="KW-1185">Reference proteome</keyword>
<feature type="chain" id="PRO_5045395863" evidence="1">
    <location>
        <begin position="22"/>
        <end position="230"/>
    </location>
</feature>
<name>A0ABM1BFY5_LIMPO</name>
<gene>
    <name evidence="3" type="primary">LOC106465549</name>
</gene>
<evidence type="ECO:0000256" key="1">
    <source>
        <dbReference type="SAM" id="SignalP"/>
    </source>
</evidence>
<proteinExistence type="predicted"/>
<organism evidence="2 3">
    <name type="scientific">Limulus polyphemus</name>
    <name type="common">Atlantic horseshoe crab</name>
    <dbReference type="NCBI Taxonomy" id="6850"/>
    <lineage>
        <taxon>Eukaryota</taxon>
        <taxon>Metazoa</taxon>
        <taxon>Ecdysozoa</taxon>
        <taxon>Arthropoda</taxon>
        <taxon>Chelicerata</taxon>
        <taxon>Merostomata</taxon>
        <taxon>Xiphosura</taxon>
        <taxon>Limulidae</taxon>
        <taxon>Limulus</taxon>
    </lineage>
</organism>
<evidence type="ECO:0000313" key="2">
    <source>
        <dbReference type="Proteomes" id="UP000694941"/>
    </source>
</evidence>
<dbReference type="GeneID" id="106465549"/>
<dbReference type="PANTHER" id="PTHR33964">
    <property type="entry name" value="RE45066P-RELATED"/>
    <property type="match status" value="1"/>
</dbReference>
<dbReference type="PANTHER" id="PTHR33964:SF1">
    <property type="entry name" value="RE45066P"/>
    <property type="match status" value="1"/>
</dbReference>